<dbReference type="EMBL" id="JAWDGP010007329">
    <property type="protein sequence ID" value="KAK3725677.1"/>
    <property type="molecule type" value="Genomic_DNA"/>
</dbReference>
<dbReference type="PRINTS" id="PR00766">
    <property type="entry name" value="CUDAOXIDASE"/>
</dbReference>
<dbReference type="Pfam" id="PF01179">
    <property type="entry name" value="Cu_amine_oxid"/>
    <property type="match status" value="1"/>
</dbReference>
<dbReference type="InterPro" id="IPR000269">
    <property type="entry name" value="Cu_amine_oxidase"/>
</dbReference>
<keyword evidence="9" id="KW-0812">Transmembrane</keyword>
<dbReference type="PANTHER" id="PTHR10638">
    <property type="entry name" value="COPPER AMINE OXIDASE"/>
    <property type="match status" value="1"/>
</dbReference>
<evidence type="ECO:0000259" key="10">
    <source>
        <dbReference type="Pfam" id="PF01179"/>
    </source>
</evidence>
<evidence type="ECO:0000256" key="7">
    <source>
        <dbReference type="PIRSR" id="PIRSR600269-51"/>
    </source>
</evidence>
<evidence type="ECO:0000313" key="13">
    <source>
        <dbReference type="Proteomes" id="UP001283361"/>
    </source>
</evidence>
<feature type="domain" description="Copper amine oxidase catalytic" evidence="10">
    <location>
        <begin position="335"/>
        <end position="744"/>
    </location>
</feature>
<dbReference type="Gene3D" id="2.70.98.20">
    <property type="entry name" value="Copper amine oxidase, catalytic domain"/>
    <property type="match status" value="1"/>
</dbReference>
<accession>A0AAE1CPG8</accession>
<feature type="active site" description="Proton acceptor" evidence="6">
    <location>
        <position position="407"/>
    </location>
</feature>
<proteinExistence type="inferred from homology"/>
<organism evidence="12 13">
    <name type="scientific">Elysia crispata</name>
    <name type="common">lettuce slug</name>
    <dbReference type="NCBI Taxonomy" id="231223"/>
    <lineage>
        <taxon>Eukaryota</taxon>
        <taxon>Metazoa</taxon>
        <taxon>Spiralia</taxon>
        <taxon>Lophotrochozoa</taxon>
        <taxon>Mollusca</taxon>
        <taxon>Gastropoda</taxon>
        <taxon>Heterobranchia</taxon>
        <taxon>Euthyneura</taxon>
        <taxon>Panpulmonata</taxon>
        <taxon>Sacoglossa</taxon>
        <taxon>Placobranchoidea</taxon>
        <taxon>Plakobranchidae</taxon>
        <taxon>Elysia</taxon>
    </lineage>
</organism>
<evidence type="ECO:0000259" key="11">
    <source>
        <dbReference type="Pfam" id="PF02727"/>
    </source>
</evidence>
<dbReference type="AlphaFoldDB" id="A0AAE1CPG8"/>
<feature type="transmembrane region" description="Helical" evidence="9">
    <location>
        <begin position="12"/>
        <end position="34"/>
    </location>
</feature>
<dbReference type="EC" id="1.4.3.-" evidence="8"/>
<feature type="active site" description="Schiff-base intermediate with substrate; via topaquinone" evidence="6">
    <location>
        <position position="495"/>
    </location>
</feature>
<gene>
    <name evidence="12" type="ORF">RRG08_043094</name>
</gene>
<keyword evidence="9" id="KW-0472">Membrane</keyword>
<feature type="domain" description="Copper amine oxidase N2-terminal" evidence="11">
    <location>
        <begin position="102"/>
        <end position="155"/>
    </location>
</feature>
<keyword evidence="3 6" id="KW-0801">TPQ</keyword>
<dbReference type="InterPro" id="IPR015800">
    <property type="entry name" value="Cu_amine_oxidase_N2"/>
</dbReference>
<name>A0AAE1CPG8_9GAST</name>
<keyword evidence="13" id="KW-1185">Reference proteome</keyword>
<reference evidence="12" key="1">
    <citation type="journal article" date="2023" name="G3 (Bethesda)">
        <title>A reference genome for the long-term kleptoplast-retaining sea slug Elysia crispata morphotype clarki.</title>
        <authorList>
            <person name="Eastman K.E."/>
            <person name="Pendleton A.L."/>
            <person name="Shaikh M.A."/>
            <person name="Suttiyut T."/>
            <person name="Ogas R."/>
            <person name="Tomko P."/>
            <person name="Gavelis G."/>
            <person name="Widhalm J.R."/>
            <person name="Wisecaver J.H."/>
        </authorList>
    </citation>
    <scope>NUCLEOTIDE SEQUENCE</scope>
    <source>
        <strain evidence="12">ECLA1</strain>
    </source>
</reference>
<evidence type="ECO:0000313" key="12">
    <source>
        <dbReference type="EMBL" id="KAK3725677.1"/>
    </source>
</evidence>
<dbReference type="GO" id="GO:0009308">
    <property type="term" value="P:amine metabolic process"/>
    <property type="evidence" value="ECO:0007669"/>
    <property type="project" value="UniProtKB-UniRule"/>
</dbReference>
<evidence type="ECO:0000256" key="1">
    <source>
        <dbReference type="ARBA" id="ARBA00007983"/>
    </source>
</evidence>
<evidence type="ECO:0000256" key="5">
    <source>
        <dbReference type="ARBA" id="ARBA00023008"/>
    </source>
</evidence>
<evidence type="ECO:0000256" key="3">
    <source>
        <dbReference type="ARBA" id="ARBA00022772"/>
    </source>
</evidence>
<sequence>MPSFNRQSRLWPLVAVVMTVVAICLLIALIAVSARKPGTPVRTCGKRGGVSIEDVEPAQPGPFHDLTTRELESLRSFLESDPDINATKLRNDRPLGSNALVQSYVSVIDLYVPPKAAVLAHLEQDQKQPPREALVVLFRGDKSPAVVEERVCGPLPGVVSCRMLKSSKRRNPVEFSIRPFNMLEFGALIEFLLRGAVEEKLGFLLRYSFGISYANCEENPCLDFFTSPVSTSLLGNIGQRRLWVWAHYPVEYYLLHPVDFAVLAVMDDADPTTYRVDKVWYAGRLYSSMDELAAGFNTSSIPKTKRKMPERGADVFSSLHPRGQEFLSQPQRPPRLVEPDGKRYSLSHRQVSYLGWQFNLRMSSLSGPQLFDVRFRGDRIAYEISLQEIVVTYSAHNPMHQVTDVADSAGYLGMMARSLVAGADCPESSTFISNTVAGQLVKGPVRFPNAWCLFEHNSGLPLRRHMGYRFVHGSFYGGMMDSHLTLRTILVVGNYDYMIDFSFHQNGLMDVRVSSTGFLMVSPYSVEDSPYGYRVQEHILGNLHHHLFHFKVDMDVGGTTNNRYSTLDIHKDKTLLTTDPSVTYYQTKVKQSLKSKERDALYKYNFEKPVYHIVHNENNKTRFGEIRGYRLQLGGMSKQLLQENKNNERTMSWSRHQLVVTKHKEDERTSSSPYAMFDSENPVVDFSTFSDDNDKIVDEDLVFWLAMGLHHIPRSEDLPLTATTGTRLSFSLTPFNFFPECPSMTSSDATRLDLLNSDKPSEGVRIRRYYGQEEETCALPTSTYEKQVKENPDAALESSKFLGLL</sequence>
<keyword evidence="5 8" id="KW-0186">Copper</keyword>
<dbReference type="SUPFAM" id="SSF49998">
    <property type="entry name" value="Amine oxidase catalytic domain"/>
    <property type="match status" value="1"/>
</dbReference>
<comment type="similarity">
    <text evidence="1 8">Belongs to the copper/topaquinone oxidase family.</text>
</comment>
<keyword evidence="4 8" id="KW-0560">Oxidoreductase</keyword>
<comment type="caution">
    <text evidence="12">The sequence shown here is derived from an EMBL/GenBank/DDBJ whole genome shotgun (WGS) entry which is preliminary data.</text>
</comment>
<dbReference type="SUPFAM" id="SSF54416">
    <property type="entry name" value="Amine oxidase N-terminal region"/>
    <property type="match status" value="2"/>
</dbReference>
<comment type="cofactor">
    <cofactor evidence="8">
        <name>Cu cation</name>
        <dbReference type="ChEBI" id="CHEBI:23378"/>
    </cofactor>
    <text evidence="8">Contains 1 topaquinone per subunit.</text>
</comment>
<keyword evidence="2 8" id="KW-0479">Metal-binding</keyword>
<evidence type="ECO:0000256" key="9">
    <source>
        <dbReference type="SAM" id="Phobius"/>
    </source>
</evidence>
<keyword evidence="9" id="KW-1133">Transmembrane helix</keyword>
<feature type="modified residue" description="2',4',5'-topaquinone" evidence="7">
    <location>
        <position position="495"/>
    </location>
</feature>
<evidence type="ECO:0000256" key="4">
    <source>
        <dbReference type="ARBA" id="ARBA00023002"/>
    </source>
</evidence>
<dbReference type="GO" id="GO:0008131">
    <property type="term" value="F:primary methylamine oxidase activity"/>
    <property type="evidence" value="ECO:0007669"/>
    <property type="project" value="InterPro"/>
</dbReference>
<dbReference type="Pfam" id="PF02727">
    <property type="entry name" value="Cu_amine_oxidN2"/>
    <property type="match status" value="1"/>
</dbReference>
<dbReference type="PANTHER" id="PTHR10638:SF20">
    <property type="entry name" value="AMINE OXIDASE"/>
    <property type="match status" value="1"/>
</dbReference>
<comment type="PTM">
    <text evidence="7 8">Topaquinone (TPQ) is generated by copper-dependent autoxidation of a specific tyrosyl residue.</text>
</comment>
<dbReference type="InterPro" id="IPR015798">
    <property type="entry name" value="Cu_amine_oxidase_C"/>
</dbReference>
<evidence type="ECO:0000256" key="8">
    <source>
        <dbReference type="RuleBase" id="RU000672"/>
    </source>
</evidence>
<evidence type="ECO:0000256" key="2">
    <source>
        <dbReference type="ARBA" id="ARBA00022723"/>
    </source>
</evidence>
<dbReference type="GO" id="GO:0048038">
    <property type="term" value="F:quinone binding"/>
    <property type="evidence" value="ECO:0007669"/>
    <property type="project" value="InterPro"/>
</dbReference>
<dbReference type="InterPro" id="IPR036460">
    <property type="entry name" value="Cu_amine_oxidase_C_sf"/>
</dbReference>
<protein>
    <recommendedName>
        <fullName evidence="8">Amine oxidase</fullName>
        <ecNumber evidence="8">1.4.3.-</ecNumber>
    </recommendedName>
</protein>
<dbReference type="Proteomes" id="UP001283361">
    <property type="component" value="Unassembled WGS sequence"/>
</dbReference>
<dbReference type="InterPro" id="IPR016182">
    <property type="entry name" value="Cu_amine_oxidase_N-reg"/>
</dbReference>
<dbReference type="Gene3D" id="3.10.450.40">
    <property type="match status" value="2"/>
</dbReference>
<dbReference type="GO" id="GO:0005507">
    <property type="term" value="F:copper ion binding"/>
    <property type="evidence" value="ECO:0007669"/>
    <property type="project" value="InterPro"/>
</dbReference>
<evidence type="ECO:0000256" key="6">
    <source>
        <dbReference type="PIRSR" id="PIRSR600269-50"/>
    </source>
</evidence>
<dbReference type="GO" id="GO:0005886">
    <property type="term" value="C:plasma membrane"/>
    <property type="evidence" value="ECO:0007669"/>
    <property type="project" value="TreeGrafter"/>
</dbReference>